<gene>
    <name evidence="2" type="ORF">GCM10007874_01690</name>
</gene>
<evidence type="ECO:0000256" key="1">
    <source>
        <dbReference type="SAM" id="SignalP"/>
    </source>
</evidence>
<dbReference type="EMBL" id="BSPC01000005">
    <property type="protein sequence ID" value="GLS17154.1"/>
    <property type="molecule type" value="Genomic_DNA"/>
</dbReference>
<sequence length="69" mass="6898">MNKLVISAIAAAGLALSASAAFAHGHIVTGPELYATPEAAAPASQAVPAVHKTRIIHHAAHAPRVNTAS</sequence>
<feature type="chain" id="PRO_5045630878" evidence="1">
    <location>
        <begin position="24"/>
        <end position="69"/>
    </location>
</feature>
<keyword evidence="1" id="KW-0732">Signal</keyword>
<keyword evidence="3" id="KW-1185">Reference proteome</keyword>
<reference evidence="3" key="1">
    <citation type="journal article" date="2019" name="Int. J. Syst. Evol. Microbiol.">
        <title>The Global Catalogue of Microorganisms (GCM) 10K type strain sequencing project: providing services to taxonomists for standard genome sequencing and annotation.</title>
        <authorList>
            <consortium name="The Broad Institute Genomics Platform"/>
            <consortium name="The Broad Institute Genome Sequencing Center for Infectious Disease"/>
            <person name="Wu L."/>
            <person name="Ma J."/>
        </authorList>
    </citation>
    <scope>NUCLEOTIDE SEQUENCE [LARGE SCALE GENOMIC DNA]</scope>
    <source>
        <strain evidence="3">NBRC 101365</strain>
    </source>
</reference>
<evidence type="ECO:0000313" key="3">
    <source>
        <dbReference type="Proteomes" id="UP001156882"/>
    </source>
</evidence>
<protein>
    <submittedName>
        <fullName evidence="2">Uncharacterized protein</fullName>
    </submittedName>
</protein>
<organism evidence="2 3">
    <name type="scientific">Labrys miyagiensis</name>
    <dbReference type="NCBI Taxonomy" id="346912"/>
    <lineage>
        <taxon>Bacteria</taxon>
        <taxon>Pseudomonadati</taxon>
        <taxon>Pseudomonadota</taxon>
        <taxon>Alphaproteobacteria</taxon>
        <taxon>Hyphomicrobiales</taxon>
        <taxon>Xanthobacteraceae</taxon>
        <taxon>Labrys</taxon>
    </lineage>
</organism>
<evidence type="ECO:0000313" key="2">
    <source>
        <dbReference type="EMBL" id="GLS17154.1"/>
    </source>
</evidence>
<feature type="signal peptide" evidence="1">
    <location>
        <begin position="1"/>
        <end position="23"/>
    </location>
</feature>
<dbReference type="Proteomes" id="UP001156882">
    <property type="component" value="Unassembled WGS sequence"/>
</dbReference>
<dbReference type="RefSeq" id="WP_284309986.1">
    <property type="nucleotide sequence ID" value="NZ_BSPC01000005.1"/>
</dbReference>
<comment type="caution">
    <text evidence="2">The sequence shown here is derived from an EMBL/GenBank/DDBJ whole genome shotgun (WGS) entry which is preliminary data.</text>
</comment>
<accession>A0ABQ6CAD7</accession>
<proteinExistence type="predicted"/>
<name>A0ABQ6CAD7_9HYPH</name>